<evidence type="ECO:0000313" key="2">
    <source>
        <dbReference type="EMBL" id="PRQ50691.1"/>
    </source>
</evidence>
<organism evidence="2 3">
    <name type="scientific">Rosa chinensis</name>
    <name type="common">China rose</name>
    <dbReference type="NCBI Taxonomy" id="74649"/>
    <lineage>
        <taxon>Eukaryota</taxon>
        <taxon>Viridiplantae</taxon>
        <taxon>Streptophyta</taxon>
        <taxon>Embryophyta</taxon>
        <taxon>Tracheophyta</taxon>
        <taxon>Spermatophyta</taxon>
        <taxon>Magnoliopsida</taxon>
        <taxon>eudicotyledons</taxon>
        <taxon>Gunneridae</taxon>
        <taxon>Pentapetalae</taxon>
        <taxon>rosids</taxon>
        <taxon>fabids</taxon>
        <taxon>Rosales</taxon>
        <taxon>Rosaceae</taxon>
        <taxon>Rosoideae</taxon>
        <taxon>Rosoideae incertae sedis</taxon>
        <taxon>Rosa</taxon>
    </lineage>
</organism>
<evidence type="ECO:0000256" key="1">
    <source>
        <dbReference type="SAM" id="MobiDB-lite"/>
    </source>
</evidence>
<protein>
    <submittedName>
        <fullName evidence="2">Uncharacterized protein</fullName>
    </submittedName>
</protein>
<dbReference type="Proteomes" id="UP000238479">
    <property type="component" value="Chromosome 2"/>
</dbReference>
<evidence type="ECO:0000313" key="3">
    <source>
        <dbReference type="Proteomes" id="UP000238479"/>
    </source>
</evidence>
<dbReference type="EMBL" id="PDCK01000040">
    <property type="protein sequence ID" value="PRQ50691.1"/>
    <property type="molecule type" value="Genomic_DNA"/>
</dbReference>
<name>A0A2P6RW89_ROSCH</name>
<proteinExistence type="predicted"/>
<feature type="region of interest" description="Disordered" evidence="1">
    <location>
        <begin position="50"/>
        <end position="93"/>
    </location>
</feature>
<dbReference type="Gramene" id="PRQ50691">
    <property type="protein sequence ID" value="PRQ50691"/>
    <property type="gene ID" value="RchiOBHm_Chr2g0136091"/>
</dbReference>
<comment type="caution">
    <text evidence="2">The sequence shown here is derived from an EMBL/GenBank/DDBJ whole genome shotgun (WGS) entry which is preliminary data.</text>
</comment>
<dbReference type="AlphaFoldDB" id="A0A2P6RW89"/>
<reference evidence="2 3" key="1">
    <citation type="journal article" date="2018" name="Nat. Genet.">
        <title>The Rosa genome provides new insights in the design of modern roses.</title>
        <authorList>
            <person name="Bendahmane M."/>
        </authorList>
    </citation>
    <scope>NUCLEOTIDE SEQUENCE [LARGE SCALE GENOMIC DNA]</scope>
    <source>
        <strain evidence="3">cv. Old Blush</strain>
    </source>
</reference>
<sequence>MLLFGDAGQKAKANKGLLFLKENRNHWCTTPSCRPSTKLSADFLFPVNSPPLQLNPSEDRYRSSWPPPTSSGKAGRQHSKASSLTRRRRTSYTPSPAIWASAKLGYLGPRLSEAITSALNKKRRS</sequence>
<keyword evidence="3" id="KW-1185">Reference proteome</keyword>
<gene>
    <name evidence="2" type="ORF">RchiOBHm_Chr2g0136091</name>
</gene>
<feature type="compositionally biased region" description="Basic residues" evidence="1">
    <location>
        <begin position="75"/>
        <end position="90"/>
    </location>
</feature>
<accession>A0A2P6RW89</accession>